<protein>
    <submittedName>
        <fullName evidence="1">Uncharacterized protein</fullName>
    </submittedName>
</protein>
<reference evidence="1 2" key="1">
    <citation type="journal article" date="2020" name="Phytopathology">
        <title>Genome Sequence Resources of Colletotrichum truncatum, C. plurivorum, C. musicola, and C. sojae: Four Species Pathogenic to Soybean (Glycine max).</title>
        <authorList>
            <person name="Rogerio F."/>
            <person name="Boufleur T.R."/>
            <person name="Ciampi-Guillardi M."/>
            <person name="Sukno S.A."/>
            <person name="Thon M.R."/>
            <person name="Massola Junior N.S."/>
            <person name="Baroncelli R."/>
        </authorList>
    </citation>
    <scope>NUCLEOTIDE SEQUENCE [LARGE SCALE GENOMIC DNA]</scope>
    <source>
        <strain evidence="1 2">CMES1059</strain>
    </source>
</reference>
<keyword evidence="2" id="KW-1185">Reference proteome</keyword>
<proteinExistence type="predicted"/>
<dbReference type="Proteomes" id="UP000805649">
    <property type="component" value="Unassembled WGS sequence"/>
</dbReference>
<dbReference type="EMBL" id="VUJX02000001">
    <property type="protein sequence ID" value="KAL0942256.1"/>
    <property type="molecule type" value="Genomic_DNA"/>
</dbReference>
<evidence type="ECO:0000313" key="1">
    <source>
        <dbReference type="EMBL" id="KAL0942256.1"/>
    </source>
</evidence>
<organism evidence="1 2">
    <name type="scientific">Colletotrichum truncatum</name>
    <name type="common">Anthracnose fungus</name>
    <name type="synonym">Colletotrichum capsici</name>
    <dbReference type="NCBI Taxonomy" id="5467"/>
    <lineage>
        <taxon>Eukaryota</taxon>
        <taxon>Fungi</taxon>
        <taxon>Dikarya</taxon>
        <taxon>Ascomycota</taxon>
        <taxon>Pezizomycotina</taxon>
        <taxon>Sordariomycetes</taxon>
        <taxon>Hypocreomycetidae</taxon>
        <taxon>Glomerellales</taxon>
        <taxon>Glomerellaceae</taxon>
        <taxon>Colletotrichum</taxon>
        <taxon>Colletotrichum truncatum species complex</taxon>
    </lineage>
</organism>
<sequence length="114" mass="12458">MSDVPSVALLPIPNKQRGLRSRQSPSNCSPGIPERSSGGDLLANEITQWFGLNTSQRSETYKQQGYLNTMRAVKVYGQQERRGGGKDGLGYATCSPKPNFWLIANGQVYAPPQS</sequence>
<accession>A0ACC3ZDU2</accession>
<comment type="caution">
    <text evidence="1">The sequence shown here is derived from an EMBL/GenBank/DDBJ whole genome shotgun (WGS) entry which is preliminary data.</text>
</comment>
<evidence type="ECO:0000313" key="2">
    <source>
        <dbReference type="Proteomes" id="UP000805649"/>
    </source>
</evidence>
<gene>
    <name evidence="1" type="ORF">CTRU02_200142</name>
</gene>
<name>A0ACC3ZDU2_COLTU</name>